<evidence type="ECO:0000313" key="3">
    <source>
        <dbReference type="Proteomes" id="UP001057498"/>
    </source>
</evidence>
<dbReference type="InterPro" id="IPR036513">
    <property type="entry name" value="STAS_dom_sf"/>
</dbReference>
<organism evidence="2 3">
    <name type="scientific">Sphaerotilus microaerophilus</name>
    <dbReference type="NCBI Taxonomy" id="2914710"/>
    <lineage>
        <taxon>Bacteria</taxon>
        <taxon>Pseudomonadati</taxon>
        <taxon>Pseudomonadota</taxon>
        <taxon>Betaproteobacteria</taxon>
        <taxon>Burkholderiales</taxon>
        <taxon>Sphaerotilaceae</taxon>
        <taxon>Sphaerotilus</taxon>
    </lineage>
</organism>
<proteinExistence type="predicted"/>
<dbReference type="EMBL" id="AP025730">
    <property type="protein sequence ID" value="BDI04427.1"/>
    <property type="molecule type" value="Genomic_DNA"/>
</dbReference>
<dbReference type="InterPro" id="IPR002645">
    <property type="entry name" value="STAS_dom"/>
</dbReference>
<dbReference type="PROSITE" id="PS50801">
    <property type="entry name" value="STAS"/>
    <property type="match status" value="1"/>
</dbReference>
<accession>A0ABN6PJA8</accession>
<dbReference type="SUPFAM" id="SSF52091">
    <property type="entry name" value="SpoIIaa-like"/>
    <property type="match status" value="1"/>
</dbReference>
<reference evidence="2" key="1">
    <citation type="submission" date="2022-04" db="EMBL/GenBank/DDBJ databases">
        <title>Whole genome sequence of Sphaerotilus sp. FB-5.</title>
        <authorList>
            <person name="Takeda M."/>
            <person name="Narihara S."/>
            <person name="Akimoto M."/>
            <person name="Akimoto R."/>
            <person name="Nishiyashiki S."/>
            <person name="Murakami T."/>
        </authorList>
    </citation>
    <scope>NUCLEOTIDE SEQUENCE</scope>
    <source>
        <strain evidence="2">FB-5</strain>
    </source>
</reference>
<evidence type="ECO:0000313" key="2">
    <source>
        <dbReference type="EMBL" id="BDI04427.1"/>
    </source>
</evidence>
<dbReference type="Gene3D" id="3.30.750.24">
    <property type="entry name" value="STAS domain"/>
    <property type="match status" value="1"/>
</dbReference>
<dbReference type="Pfam" id="PF13466">
    <property type="entry name" value="STAS_2"/>
    <property type="match status" value="1"/>
</dbReference>
<dbReference type="Proteomes" id="UP001057498">
    <property type="component" value="Chromosome"/>
</dbReference>
<evidence type="ECO:0000259" key="1">
    <source>
        <dbReference type="PROSITE" id="PS50801"/>
    </source>
</evidence>
<keyword evidence="3" id="KW-1185">Reference proteome</keyword>
<protein>
    <recommendedName>
        <fullName evidence="1">STAS domain-containing protein</fullName>
    </recommendedName>
</protein>
<name>A0ABN6PJA8_9BURK</name>
<dbReference type="RefSeq" id="WP_251972549.1">
    <property type="nucleotide sequence ID" value="NZ_AP025730.1"/>
</dbReference>
<sequence>MLSLPERLTHREAAATLAQLQAALGSQPAGGPLVIDATPMQQYDSSALVVLLGLLRHAASLGRACRLNAVPARLQQLAKVYGVLELLDLEAAPAAT</sequence>
<feature type="domain" description="STAS" evidence="1">
    <location>
        <begin position="1"/>
        <end position="96"/>
    </location>
</feature>
<gene>
    <name evidence="2" type="ORF">CATMQ487_13970</name>
</gene>
<dbReference type="InterPro" id="IPR058548">
    <property type="entry name" value="MlaB-like_STAS"/>
</dbReference>